<reference evidence="1" key="1">
    <citation type="submission" date="2023-04" db="EMBL/GenBank/DDBJ databases">
        <title>Phytophthora fragariaefolia NBRC 109709.</title>
        <authorList>
            <person name="Ichikawa N."/>
            <person name="Sato H."/>
            <person name="Tonouchi N."/>
        </authorList>
    </citation>
    <scope>NUCLEOTIDE SEQUENCE</scope>
    <source>
        <strain evidence="1">NBRC 109709</strain>
    </source>
</reference>
<name>A0A9W7D3Y8_9STRA</name>
<dbReference type="OrthoDB" id="128569at2759"/>
<protein>
    <submittedName>
        <fullName evidence="1">Unnamed protein product</fullName>
    </submittedName>
</protein>
<evidence type="ECO:0000313" key="1">
    <source>
        <dbReference type="EMBL" id="GMF57928.1"/>
    </source>
</evidence>
<organism evidence="1 2">
    <name type="scientific">Phytophthora fragariaefolia</name>
    <dbReference type="NCBI Taxonomy" id="1490495"/>
    <lineage>
        <taxon>Eukaryota</taxon>
        <taxon>Sar</taxon>
        <taxon>Stramenopiles</taxon>
        <taxon>Oomycota</taxon>
        <taxon>Peronosporomycetes</taxon>
        <taxon>Peronosporales</taxon>
        <taxon>Peronosporaceae</taxon>
        <taxon>Phytophthora</taxon>
    </lineage>
</organism>
<dbReference type="EMBL" id="BSXT01004452">
    <property type="protein sequence ID" value="GMF57928.1"/>
    <property type="molecule type" value="Genomic_DNA"/>
</dbReference>
<dbReference type="Proteomes" id="UP001165121">
    <property type="component" value="Unassembled WGS sequence"/>
</dbReference>
<proteinExistence type="predicted"/>
<sequence>MKYASDTRSCCGESEFVLPDAARGTKKAASANAHLIASQPSKPAQERFERTKDNVGTVFGIIDRVFDGSVYRYRVQWRDEPGGHRWPDSWEPGTRLRDKGLAGACNIVDLWKRSQNSCFYKFCKLNGHATRIGASPPNDCALYGIRMAAQLIGSFDWGIEIIVDEFRKFANERCSEPCQRLSLPILYRSLMSGVNGFSAGARLRTLSIPCGVYLCAAFDSKRCTHCIVIQVTADAKRVFDYEHDGVAMSIYVTAAPPAKTAGEICKKQRRDKKSDKSAFQRLKTSRINAHDVTVKESRVLLQIAYDNGDMSGLLDSALAMVESSIYLARFKDNTISDHGAFEAVAKRLQWTCSSIAGMTQFAPVPFDPDAPSKSFAFDRIDRARRLYKVATYGESAMENRKASIVLPTRKRFLSESLLLDTADE</sequence>
<gene>
    <name evidence="1" type="ORF">Pfra01_002483500</name>
</gene>
<accession>A0A9W7D3Y8</accession>
<dbReference type="AlphaFoldDB" id="A0A9W7D3Y8"/>
<keyword evidence="2" id="KW-1185">Reference proteome</keyword>
<evidence type="ECO:0000313" key="2">
    <source>
        <dbReference type="Proteomes" id="UP001165121"/>
    </source>
</evidence>
<comment type="caution">
    <text evidence="1">The sequence shown here is derived from an EMBL/GenBank/DDBJ whole genome shotgun (WGS) entry which is preliminary data.</text>
</comment>